<dbReference type="InterPro" id="IPR013767">
    <property type="entry name" value="PAS_fold"/>
</dbReference>
<dbReference type="PANTHER" id="PTHR44591">
    <property type="entry name" value="STRESS RESPONSE REGULATOR PROTEIN 1"/>
    <property type="match status" value="1"/>
</dbReference>
<protein>
    <recommendedName>
        <fullName evidence="5">Response regulatory domain-containing protein</fullName>
    </recommendedName>
</protein>
<comment type="caution">
    <text evidence="4">The sequence shown here is derived from an EMBL/GenBank/DDBJ whole genome shotgun (WGS) entry which is preliminary data.</text>
</comment>
<feature type="domain" description="PAS" evidence="3">
    <location>
        <begin position="132"/>
        <end position="202"/>
    </location>
</feature>
<dbReference type="Gene3D" id="3.40.50.2300">
    <property type="match status" value="1"/>
</dbReference>
<dbReference type="SMART" id="SM00091">
    <property type="entry name" value="PAS"/>
    <property type="match status" value="1"/>
</dbReference>
<keyword evidence="1" id="KW-0597">Phosphoprotein</keyword>
<dbReference type="InterPro" id="IPR000014">
    <property type="entry name" value="PAS"/>
</dbReference>
<dbReference type="CDD" id="cd17534">
    <property type="entry name" value="REC_DC-like"/>
    <property type="match status" value="1"/>
</dbReference>
<dbReference type="Pfam" id="PF00072">
    <property type="entry name" value="Response_reg"/>
    <property type="match status" value="1"/>
</dbReference>
<evidence type="ECO:0000259" key="2">
    <source>
        <dbReference type="PROSITE" id="PS50110"/>
    </source>
</evidence>
<dbReference type="InterPro" id="IPR011006">
    <property type="entry name" value="CheY-like_superfamily"/>
</dbReference>
<dbReference type="InterPro" id="IPR001789">
    <property type="entry name" value="Sig_transdc_resp-reg_receiver"/>
</dbReference>
<feature type="domain" description="Response regulatory" evidence="2">
    <location>
        <begin position="5"/>
        <end position="120"/>
    </location>
</feature>
<dbReference type="EMBL" id="BARS01052829">
    <property type="protein sequence ID" value="GAG46103.1"/>
    <property type="molecule type" value="Genomic_DNA"/>
</dbReference>
<dbReference type="CDD" id="cd00130">
    <property type="entry name" value="PAS"/>
    <property type="match status" value="1"/>
</dbReference>
<gene>
    <name evidence="4" type="ORF">S01H1_78486</name>
</gene>
<evidence type="ECO:0008006" key="5">
    <source>
        <dbReference type="Google" id="ProtNLM"/>
    </source>
</evidence>
<accession>X0YBL7</accession>
<evidence type="ECO:0000313" key="4">
    <source>
        <dbReference type="EMBL" id="GAG46103.1"/>
    </source>
</evidence>
<organism evidence="4">
    <name type="scientific">marine sediment metagenome</name>
    <dbReference type="NCBI Taxonomy" id="412755"/>
    <lineage>
        <taxon>unclassified sequences</taxon>
        <taxon>metagenomes</taxon>
        <taxon>ecological metagenomes</taxon>
    </lineage>
</organism>
<proteinExistence type="predicted"/>
<dbReference type="SUPFAM" id="SSF55785">
    <property type="entry name" value="PYP-like sensor domain (PAS domain)"/>
    <property type="match status" value="1"/>
</dbReference>
<dbReference type="Pfam" id="PF00989">
    <property type="entry name" value="PAS"/>
    <property type="match status" value="1"/>
</dbReference>
<dbReference type="NCBIfam" id="TIGR00229">
    <property type="entry name" value="sensory_box"/>
    <property type="match status" value="1"/>
</dbReference>
<feature type="non-terminal residue" evidence="4">
    <location>
        <position position="202"/>
    </location>
</feature>
<evidence type="ECO:0000259" key="3">
    <source>
        <dbReference type="PROSITE" id="PS50112"/>
    </source>
</evidence>
<dbReference type="SMART" id="SM00448">
    <property type="entry name" value="REC"/>
    <property type="match status" value="1"/>
</dbReference>
<evidence type="ECO:0000256" key="1">
    <source>
        <dbReference type="ARBA" id="ARBA00022553"/>
    </source>
</evidence>
<dbReference type="SUPFAM" id="SSF52172">
    <property type="entry name" value="CheY-like"/>
    <property type="match status" value="1"/>
</dbReference>
<dbReference type="InterPro" id="IPR050595">
    <property type="entry name" value="Bact_response_regulator"/>
</dbReference>
<dbReference type="GO" id="GO:0000160">
    <property type="term" value="P:phosphorelay signal transduction system"/>
    <property type="evidence" value="ECO:0007669"/>
    <property type="project" value="InterPro"/>
</dbReference>
<sequence length="202" mass="23439">MKKIKILVVEDERIVADDIRMSLERLGYAVPAVSVSGEDAINKAEKTRSDLVLMDIILQGKMDGIEAASIIKSRFDVPVVYLTAYADDKTVDRAKITEPFGYILKPFEDRDLQTTIEMALHKHKMRILLEESEERYRGVVENAHDAIYIKTKGDFLYVNPAFEKLTGWKKEELCSKELNFWKTIHPEDLKFVKKMDEERKKR</sequence>
<dbReference type="PROSITE" id="PS50112">
    <property type="entry name" value="PAS"/>
    <property type="match status" value="1"/>
</dbReference>
<dbReference type="Gene3D" id="3.30.450.20">
    <property type="entry name" value="PAS domain"/>
    <property type="match status" value="1"/>
</dbReference>
<dbReference type="PROSITE" id="PS50110">
    <property type="entry name" value="RESPONSE_REGULATORY"/>
    <property type="match status" value="1"/>
</dbReference>
<reference evidence="4" key="1">
    <citation type="journal article" date="2014" name="Front. Microbiol.">
        <title>High frequency of phylogenetically diverse reductive dehalogenase-homologous genes in deep subseafloor sedimentary metagenomes.</title>
        <authorList>
            <person name="Kawai M."/>
            <person name="Futagami T."/>
            <person name="Toyoda A."/>
            <person name="Takaki Y."/>
            <person name="Nishi S."/>
            <person name="Hori S."/>
            <person name="Arai W."/>
            <person name="Tsubouchi T."/>
            <person name="Morono Y."/>
            <person name="Uchiyama I."/>
            <person name="Ito T."/>
            <person name="Fujiyama A."/>
            <person name="Inagaki F."/>
            <person name="Takami H."/>
        </authorList>
    </citation>
    <scope>NUCLEOTIDE SEQUENCE</scope>
    <source>
        <strain evidence="4">Expedition CK06-06</strain>
    </source>
</reference>
<dbReference type="InterPro" id="IPR035965">
    <property type="entry name" value="PAS-like_dom_sf"/>
</dbReference>
<dbReference type="PANTHER" id="PTHR44591:SF23">
    <property type="entry name" value="CHEY SUBFAMILY"/>
    <property type="match status" value="1"/>
</dbReference>
<dbReference type="GO" id="GO:0006355">
    <property type="term" value="P:regulation of DNA-templated transcription"/>
    <property type="evidence" value="ECO:0007669"/>
    <property type="project" value="InterPro"/>
</dbReference>
<dbReference type="AlphaFoldDB" id="X0YBL7"/>
<name>X0YBL7_9ZZZZ</name>